<evidence type="ECO:0000256" key="2">
    <source>
        <dbReference type="ARBA" id="ARBA00023015"/>
    </source>
</evidence>
<dbReference type="RefSeq" id="WP_150605855.1">
    <property type="nucleotide sequence ID" value="NZ_CABPRY010000001.1"/>
</dbReference>
<evidence type="ECO:0000313" key="6">
    <source>
        <dbReference type="EMBL" id="VVD61217.1"/>
    </source>
</evidence>
<sequence>MNVQQLRCICEVARQDLNVSKAAETLNTSQPGVSTQIRQLEEELGFAIFVRQRSRLVAISSDGALVIERAQRALMEIDDIRQLGRAHRTDENGTLAIAASHTQARFRLPTVLSKFTREYPKVQITIRPESGKAILDALITGRADIGVLSTFDSLPVGLVALPFHTYRRVLLVPIGHELLDMERPSLEDIARYPIVVFEPSNSRTTLLRELDRLHLRSPTLLQGTNADVVKAYVEHGLGVTVLPDIAFDPQRDFGLRAINVDHLFPESTTYLVLNNKHYLRPYTYAFITMLAPQLRREIVQKACTSSNP</sequence>
<dbReference type="PRINTS" id="PR00039">
    <property type="entry name" value="HTHLYSR"/>
</dbReference>
<dbReference type="Proteomes" id="UP000396788">
    <property type="component" value="Unassembled WGS sequence"/>
</dbReference>
<evidence type="ECO:0000256" key="4">
    <source>
        <dbReference type="ARBA" id="ARBA00023163"/>
    </source>
</evidence>
<dbReference type="AlphaFoldDB" id="A0A5E4RDF8"/>
<evidence type="ECO:0000313" key="7">
    <source>
        <dbReference type="Proteomes" id="UP000396788"/>
    </source>
</evidence>
<dbReference type="Pfam" id="PF03466">
    <property type="entry name" value="LysR_substrate"/>
    <property type="match status" value="1"/>
</dbReference>
<evidence type="ECO:0000256" key="1">
    <source>
        <dbReference type="ARBA" id="ARBA00009437"/>
    </source>
</evidence>
<keyword evidence="3" id="KW-0238">DNA-binding</keyword>
<dbReference type="InterPro" id="IPR005119">
    <property type="entry name" value="LysR_subst-bd"/>
</dbReference>
<dbReference type="Pfam" id="PF00126">
    <property type="entry name" value="HTH_1"/>
    <property type="match status" value="1"/>
</dbReference>
<name>A0A5E4RDF8_9BURK</name>
<dbReference type="Gene3D" id="1.10.10.10">
    <property type="entry name" value="Winged helix-like DNA-binding domain superfamily/Winged helix DNA-binding domain"/>
    <property type="match status" value="1"/>
</dbReference>
<dbReference type="GO" id="GO:0000976">
    <property type="term" value="F:transcription cis-regulatory region binding"/>
    <property type="evidence" value="ECO:0007669"/>
    <property type="project" value="TreeGrafter"/>
</dbReference>
<dbReference type="PANTHER" id="PTHR30126:SF6">
    <property type="entry name" value="HTH-TYPE TRANSCRIPTIONAL REGULATOR CYSB-RELATED"/>
    <property type="match status" value="1"/>
</dbReference>
<dbReference type="GO" id="GO:0003700">
    <property type="term" value="F:DNA-binding transcription factor activity"/>
    <property type="evidence" value="ECO:0007669"/>
    <property type="project" value="InterPro"/>
</dbReference>
<dbReference type="PANTHER" id="PTHR30126">
    <property type="entry name" value="HTH-TYPE TRANSCRIPTIONAL REGULATOR"/>
    <property type="match status" value="1"/>
</dbReference>
<dbReference type="EMBL" id="CABPRY010000001">
    <property type="protein sequence ID" value="VVD61217.1"/>
    <property type="molecule type" value="Genomic_DNA"/>
</dbReference>
<proteinExistence type="inferred from homology"/>
<dbReference type="InterPro" id="IPR036390">
    <property type="entry name" value="WH_DNA-bd_sf"/>
</dbReference>
<dbReference type="InterPro" id="IPR036388">
    <property type="entry name" value="WH-like_DNA-bd_sf"/>
</dbReference>
<dbReference type="Gene3D" id="3.40.190.10">
    <property type="entry name" value="Periplasmic binding protein-like II"/>
    <property type="match status" value="2"/>
</dbReference>
<evidence type="ECO:0000256" key="3">
    <source>
        <dbReference type="ARBA" id="ARBA00023125"/>
    </source>
</evidence>
<reference evidence="6 7" key="1">
    <citation type="submission" date="2019-08" db="EMBL/GenBank/DDBJ databases">
        <authorList>
            <person name="Peeters C."/>
        </authorList>
    </citation>
    <scope>NUCLEOTIDE SEQUENCE [LARGE SCALE GENOMIC DNA]</scope>
    <source>
        <strain evidence="6 7">LMG 31107</strain>
    </source>
</reference>
<dbReference type="InterPro" id="IPR000847">
    <property type="entry name" value="LysR_HTH_N"/>
</dbReference>
<dbReference type="PROSITE" id="PS50931">
    <property type="entry name" value="HTH_LYSR"/>
    <property type="match status" value="1"/>
</dbReference>
<gene>
    <name evidence="6" type="ORF">PCE31107_00114</name>
</gene>
<dbReference type="SUPFAM" id="SSF53850">
    <property type="entry name" value="Periplasmic binding protein-like II"/>
    <property type="match status" value="1"/>
</dbReference>
<evidence type="ECO:0000259" key="5">
    <source>
        <dbReference type="PROSITE" id="PS50931"/>
    </source>
</evidence>
<dbReference type="SUPFAM" id="SSF46785">
    <property type="entry name" value="Winged helix' DNA-binding domain"/>
    <property type="match status" value="1"/>
</dbReference>
<keyword evidence="4" id="KW-0804">Transcription</keyword>
<accession>A0A5E4RDF8</accession>
<keyword evidence="2" id="KW-0805">Transcription regulation</keyword>
<comment type="similarity">
    <text evidence="1">Belongs to the LysR transcriptional regulatory family.</text>
</comment>
<protein>
    <submittedName>
        <fullName evidence="6">Transcriptional regulator</fullName>
    </submittedName>
</protein>
<feature type="domain" description="HTH lysR-type" evidence="5">
    <location>
        <begin position="1"/>
        <end position="59"/>
    </location>
</feature>
<organism evidence="6 7">
    <name type="scientific">Pandoraea cepalis</name>
    <dbReference type="NCBI Taxonomy" id="2508294"/>
    <lineage>
        <taxon>Bacteria</taxon>
        <taxon>Pseudomonadati</taxon>
        <taxon>Pseudomonadota</taxon>
        <taxon>Betaproteobacteria</taxon>
        <taxon>Burkholderiales</taxon>
        <taxon>Burkholderiaceae</taxon>
        <taxon>Pandoraea</taxon>
    </lineage>
</organism>
<dbReference type="GO" id="GO:0019344">
    <property type="term" value="P:cysteine biosynthetic process"/>
    <property type="evidence" value="ECO:0007669"/>
    <property type="project" value="TreeGrafter"/>
</dbReference>